<evidence type="ECO:0000259" key="1">
    <source>
        <dbReference type="Pfam" id="PF00535"/>
    </source>
</evidence>
<proteinExistence type="predicted"/>
<dbReference type="PANTHER" id="PTHR22916:SF3">
    <property type="entry name" value="UDP-GLCNAC:BETAGAL BETA-1,3-N-ACETYLGLUCOSAMINYLTRANSFERASE-LIKE PROTEIN 1"/>
    <property type="match status" value="1"/>
</dbReference>
<name>A0A7R6P9B5_9GAMM</name>
<dbReference type="GO" id="GO:0016758">
    <property type="term" value="F:hexosyltransferase activity"/>
    <property type="evidence" value="ECO:0007669"/>
    <property type="project" value="UniProtKB-ARBA"/>
</dbReference>
<dbReference type="OrthoDB" id="9801954at2"/>
<dbReference type="SUPFAM" id="SSF53448">
    <property type="entry name" value="Nucleotide-diphospho-sugar transferases"/>
    <property type="match status" value="1"/>
</dbReference>
<evidence type="ECO:0000313" key="3">
    <source>
        <dbReference type="Proteomes" id="UP000595663"/>
    </source>
</evidence>
<reference evidence="2 3" key="1">
    <citation type="journal article" date="2008" name="Int. J. Syst. Evol. Microbiol.">
        <title>Amphritea japonica sp. nov. and Amphritea balenae sp. nov., isolated from the sediment adjacent to sperm whale carcasses off Kagoshima, Japan.</title>
        <authorList>
            <person name="Miyazaki M."/>
            <person name="Nogi Y."/>
            <person name="Fujiwara Y."/>
            <person name="Kawato M."/>
            <person name="Nagahama T."/>
            <person name="Kubokawa K."/>
            <person name="Horikoshi K."/>
        </authorList>
    </citation>
    <scope>NUCLEOTIDE SEQUENCE [LARGE SCALE GENOMIC DNA]</scope>
    <source>
        <strain evidence="2 3">ATCC BAA-1530</strain>
    </source>
</reference>
<dbReference type="PANTHER" id="PTHR22916">
    <property type="entry name" value="GLYCOSYLTRANSFERASE"/>
    <property type="match status" value="1"/>
</dbReference>
<dbReference type="Gene3D" id="3.90.550.10">
    <property type="entry name" value="Spore Coat Polysaccharide Biosynthesis Protein SpsA, Chain A"/>
    <property type="match status" value="1"/>
</dbReference>
<dbReference type="EMBL" id="AP014545">
    <property type="protein sequence ID" value="BBB25223.1"/>
    <property type="molecule type" value="Genomic_DNA"/>
</dbReference>
<dbReference type="InterPro" id="IPR029044">
    <property type="entry name" value="Nucleotide-diphossugar_trans"/>
</dbReference>
<feature type="domain" description="Glycosyltransferase 2-like" evidence="1">
    <location>
        <begin position="7"/>
        <end position="130"/>
    </location>
</feature>
<keyword evidence="3" id="KW-1185">Reference proteome</keyword>
<dbReference type="Proteomes" id="UP000595663">
    <property type="component" value="Chromosome"/>
</dbReference>
<organism evidence="2 3">
    <name type="scientific">Amphritea japonica ATCC BAA-1530</name>
    <dbReference type="NCBI Taxonomy" id="1278309"/>
    <lineage>
        <taxon>Bacteria</taxon>
        <taxon>Pseudomonadati</taxon>
        <taxon>Pseudomonadota</taxon>
        <taxon>Gammaproteobacteria</taxon>
        <taxon>Oceanospirillales</taxon>
        <taxon>Oceanospirillaceae</taxon>
        <taxon>Amphritea</taxon>
    </lineage>
</organism>
<evidence type="ECO:0000313" key="2">
    <source>
        <dbReference type="EMBL" id="BBB25223.1"/>
    </source>
</evidence>
<accession>A0A7R6P9B5</accession>
<keyword evidence="2" id="KW-0808">Transferase</keyword>
<dbReference type="RefSeq" id="WP_019622924.1">
    <property type="nucleotide sequence ID" value="NZ_AP014545.1"/>
</dbReference>
<dbReference type="AlphaFoldDB" id="A0A7R6P9B5"/>
<gene>
    <name evidence="2" type="ORF">AMJAP_0624</name>
</gene>
<sequence>MSDPIISVILPIYNGEKYLHDAVDSILNQTFRDFELILIDDGSSDSSLSIAQEYKNSDSRVVLITQKNAGLVATLNKGISISKGQYIARMDQDDISMASRFFEQVKALESGSDICGCHFLVIDESSRLIDSFVMPRTDESILAVLSQGPPFAHGSVMFKRSFWDAHKLSYSVSKYPHAEDYFLWARFYECGAKFSNVDDFLFKYRVFPYSLSKVNMRANKKDAYSISKFVIRNNKDKLLESLCVDFNTFTPFEQERSCTALLCLFFMFKFDRKLCFLKQFPFRIMLVSIFRSIQIVLKG</sequence>
<dbReference type="InterPro" id="IPR001173">
    <property type="entry name" value="Glyco_trans_2-like"/>
</dbReference>
<dbReference type="KEGG" id="ajp:AMJAP_0624"/>
<protein>
    <submittedName>
        <fullName evidence="2">Glycosyl transferase family 2</fullName>
    </submittedName>
</protein>
<dbReference type="Pfam" id="PF00535">
    <property type="entry name" value="Glycos_transf_2"/>
    <property type="match status" value="1"/>
</dbReference>